<organism evidence="5 6">
    <name type="scientific">Nocardia callitridis</name>
    <dbReference type="NCBI Taxonomy" id="648753"/>
    <lineage>
        <taxon>Bacteria</taxon>
        <taxon>Bacillati</taxon>
        <taxon>Actinomycetota</taxon>
        <taxon>Actinomycetes</taxon>
        <taxon>Mycobacteriales</taxon>
        <taxon>Nocardiaceae</taxon>
        <taxon>Nocardia</taxon>
    </lineage>
</organism>
<evidence type="ECO:0000256" key="1">
    <source>
        <dbReference type="ARBA" id="ARBA00004370"/>
    </source>
</evidence>
<comment type="caution">
    <text evidence="5">The sequence shown here is derived from an EMBL/GenBank/DDBJ whole genome shotgun (WGS) entry which is preliminary data.</text>
</comment>
<keyword evidence="4" id="KW-1133">Transmembrane helix</keyword>
<proteinExistence type="predicted"/>
<keyword evidence="4" id="KW-0812">Transmembrane</keyword>
<feature type="region of interest" description="Disordered" evidence="3">
    <location>
        <begin position="1"/>
        <end position="26"/>
    </location>
</feature>
<sequence length="182" mass="19480">MADDREDAPSAPTAPDHTGPRTRSTRTLRTAAAGVLVLALLATASTLWFGHREAEHGRADRAAFLDAARKTVLDLTTISTEHVDDDAARIMDGATGPFAEDFKTRTSTFTSVVRQAHVSTVGTITEAGIESLGADEAKVLVAASSKVTNDAGAQQQPRIWRLRLTMQRVEGRILASNVDFVP</sequence>
<dbReference type="PANTHER" id="PTHR37042">
    <property type="entry name" value="OUTER MEMBRANE PROTEIN RV1973"/>
    <property type="match status" value="1"/>
</dbReference>
<name>A0ABP9KCQ5_9NOCA</name>
<evidence type="ECO:0000313" key="5">
    <source>
        <dbReference type="EMBL" id="GAA5056019.1"/>
    </source>
</evidence>
<protein>
    <submittedName>
        <fullName evidence="5">Mce associated membrane protein</fullName>
    </submittedName>
</protein>
<accession>A0ABP9KCQ5</accession>
<evidence type="ECO:0000256" key="4">
    <source>
        <dbReference type="SAM" id="Phobius"/>
    </source>
</evidence>
<dbReference type="PANTHER" id="PTHR37042:SF4">
    <property type="entry name" value="OUTER MEMBRANE PROTEIN RV1973"/>
    <property type="match status" value="1"/>
</dbReference>
<gene>
    <name evidence="5" type="ORF">GCM10023318_32890</name>
</gene>
<evidence type="ECO:0000256" key="2">
    <source>
        <dbReference type="ARBA" id="ARBA00023136"/>
    </source>
</evidence>
<dbReference type="Proteomes" id="UP001500603">
    <property type="component" value="Unassembled WGS sequence"/>
</dbReference>
<keyword evidence="6" id="KW-1185">Reference proteome</keyword>
<reference evidence="6" key="1">
    <citation type="journal article" date="2019" name="Int. J. Syst. Evol. Microbiol.">
        <title>The Global Catalogue of Microorganisms (GCM) 10K type strain sequencing project: providing services to taxonomists for standard genome sequencing and annotation.</title>
        <authorList>
            <consortium name="The Broad Institute Genomics Platform"/>
            <consortium name="The Broad Institute Genome Sequencing Center for Infectious Disease"/>
            <person name="Wu L."/>
            <person name="Ma J."/>
        </authorList>
    </citation>
    <scope>NUCLEOTIDE SEQUENCE [LARGE SCALE GENOMIC DNA]</scope>
    <source>
        <strain evidence="6">JCM 18298</strain>
    </source>
</reference>
<dbReference type="EMBL" id="BAABJM010000002">
    <property type="protein sequence ID" value="GAA5056019.1"/>
    <property type="molecule type" value="Genomic_DNA"/>
</dbReference>
<feature type="transmembrane region" description="Helical" evidence="4">
    <location>
        <begin position="30"/>
        <end position="49"/>
    </location>
</feature>
<keyword evidence="2 4" id="KW-0472">Membrane</keyword>
<evidence type="ECO:0000313" key="6">
    <source>
        <dbReference type="Proteomes" id="UP001500603"/>
    </source>
</evidence>
<comment type="subcellular location">
    <subcellularLocation>
        <location evidence="1">Membrane</location>
    </subcellularLocation>
</comment>
<evidence type="ECO:0000256" key="3">
    <source>
        <dbReference type="SAM" id="MobiDB-lite"/>
    </source>
</evidence>